<evidence type="ECO:0000313" key="3">
    <source>
        <dbReference type="Proteomes" id="UP000287330"/>
    </source>
</evidence>
<comment type="caution">
    <text evidence="2">The sequence shown here is derived from an EMBL/GenBank/DDBJ whole genome shotgun (WGS) entry which is preliminary data.</text>
</comment>
<gene>
    <name evidence="2" type="ORF">CWE25_12970</name>
</gene>
<dbReference type="OrthoDB" id="501284at2"/>
<reference evidence="3" key="1">
    <citation type="journal article" date="2018" name="Front. Microbiol.">
        <title>Genome-Based Analysis Reveals the Taxonomy and Diversity of the Family Idiomarinaceae.</title>
        <authorList>
            <person name="Liu Y."/>
            <person name="Lai Q."/>
            <person name="Shao Z."/>
        </authorList>
    </citation>
    <scope>NUCLEOTIDE SEQUENCE [LARGE SCALE GENOMIC DNA]</scope>
    <source>
        <strain evidence="3">F23</strain>
    </source>
</reference>
<accession>A0A432XK09</accession>
<dbReference type="Proteomes" id="UP000287330">
    <property type="component" value="Unassembled WGS sequence"/>
</dbReference>
<organism evidence="2 3">
    <name type="scientific">Idiomarina fontislapidosi</name>
    <dbReference type="NCBI Taxonomy" id="263723"/>
    <lineage>
        <taxon>Bacteria</taxon>
        <taxon>Pseudomonadati</taxon>
        <taxon>Pseudomonadota</taxon>
        <taxon>Gammaproteobacteria</taxon>
        <taxon>Alteromonadales</taxon>
        <taxon>Idiomarinaceae</taxon>
        <taxon>Idiomarina</taxon>
    </lineage>
</organism>
<evidence type="ECO:0000313" key="2">
    <source>
        <dbReference type="EMBL" id="RUO48927.1"/>
    </source>
</evidence>
<sequence length="397" mass="45178">MGYLQYFVVDSFCSKIVGYSITFQAGTSAVKKALYNAFTDKVAFCEKYGIQIDEDDWPCQHICIRLLCDRAAEYKKELFDGMIAADLLLETITYATAYISRRKGSVEVNLNASDLIVFQQLQGAVKPNPAKDVAHPSNFAEVDIVTLNQLIIEAILSFNKRRLNFTRLQTFDVFEGVKPTPLSLWKRHISRRMGGGVRKPKELVMYALLDQDVGLVKRDGVHLISNKLVYRTTHKEFQKWQRECLLKGMKTPEIKVRINHDDPRYMWFRSEQFGNEIIEFTLASHCERFEELIQHEIEEVYAMEARSKSMNRKDRSADRIDLQRSILNAQKSARQGGGKPKVDRKGIVAGINDNFKAAQNQEVAGDVIETRKLFGTSGEDYPFSSASSSDMGGVDDE</sequence>
<keyword evidence="3" id="KW-1185">Reference proteome</keyword>
<dbReference type="AlphaFoldDB" id="A0A432XK09"/>
<protein>
    <submittedName>
        <fullName evidence="2">Uncharacterized protein</fullName>
    </submittedName>
</protein>
<name>A0A432XK09_9GAMM</name>
<feature type="region of interest" description="Disordered" evidence="1">
    <location>
        <begin position="376"/>
        <end position="397"/>
    </location>
</feature>
<dbReference type="RefSeq" id="WP_110576408.1">
    <property type="nucleotide sequence ID" value="NZ_PIPV01000018.1"/>
</dbReference>
<proteinExistence type="predicted"/>
<dbReference type="EMBL" id="PIPV01000018">
    <property type="protein sequence ID" value="RUO48927.1"/>
    <property type="molecule type" value="Genomic_DNA"/>
</dbReference>
<evidence type="ECO:0000256" key="1">
    <source>
        <dbReference type="SAM" id="MobiDB-lite"/>
    </source>
</evidence>